<dbReference type="InterPro" id="IPR021831">
    <property type="entry name" value="ParD-like"/>
</dbReference>
<dbReference type="InterPro" id="IPR010985">
    <property type="entry name" value="Ribbon_hlx_hlx"/>
</dbReference>
<organism evidence="2 3">
    <name type="scientific">Corynebacterium occultum</name>
    <dbReference type="NCBI Taxonomy" id="2675219"/>
    <lineage>
        <taxon>Bacteria</taxon>
        <taxon>Bacillati</taxon>
        <taxon>Actinomycetota</taxon>
        <taxon>Actinomycetes</taxon>
        <taxon>Mycobacteriales</taxon>
        <taxon>Corynebacteriaceae</taxon>
        <taxon>Corynebacterium</taxon>
    </lineage>
</organism>
<dbReference type="EMBL" id="CP046455">
    <property type="protein sequence ID" value="QGU08302.1"/>
    <property type="molecule type" value="Genomic_DNA"/>
</dbReference>
<dbReference type="AlphaFoldDB" id="A0A6B8VRV3"/>
<gene>
    <name evidence="2" type="ORF">COCCU_12010</name>
</gene>
<protein>
    <recommendedName>
        <fullName evidence="4">Arc-like DNA binding domain-containing protein</fullName>
    </recommendedName>
</protein>
<dbReference type="Proteomes" id="UP000424462">
    <property type="component" value="Chromosome"/>
</dbReference>
<name>A0A6B8VRV3_9CORY</name>
<dbReference type="Pfam" id="PF11903">
    <property type="entry name" value="ParD_like"/>
    <property type="match status" value="1"/>
</dbReference>
<evidence type="ECO:0000313" key="3">
    <source>
        <dbReference type="Proteomes" id="UP000424462"/>
    </source>
</evidence>
<dbReference type="RefSeq" id="WP_156231759.1">
    <property type="nucleotide sequence ID" value="NZ_CP046455.1"/>
</dbReference>
<feature type="region of interest" description="Disordered" evidence="1">
    <location>
        <begin position="48"/>
        <end position="74"/>
    </location>
</feature>
<sequence length="74" mass="8246">MARKNVPLRIDPKVHEAIARWANDESRSINAQIEVMLRDGLRRAGRLPRDAGEIPRRGRPPAVVAEDVDKQPGG</sequence>
<evidence type="ECO:0000256" key="1">
    <source>
        <dbReference type="SAM" id="MobiDB-lite"/>
    </source>
</evidence>
<accession>A0A6B8VRV3</accession>
<dbReference type="InterPro" id="IPR013321">
    <property type="entry name" value="Arc_rbn_hlx_hlx"/>
</dbReference>
<dbReference type="KEGG" id="cok:COCCU_12010"/>
<dbReference type="SUPFAM" id="SSF47598">
    <property type="entry name" value="Ribbon-helix-helix"/>
    <property type="match status" value="1"/>
</dbReference>
<evidence type="ECO:0008006" key="4">
    <source>
        <dbReference type="Google" id="ProtNLM"/>
    </source>
</evidence>
<evidence type="ECO:0000313" key="2">
    <source>
        <dbReference type="EMBL" id="QGU08302.1"/>
    </source>
</evidence>
<keyword evidence="3" id="KW-1185">Reference proteome</keyword>
<proteinExistence type="predicted"/>
<dbReference type="Gene3D" id="1.10.1220.10">
    <property type="entry name" value="Met repressor-like"/>
    <property type="match status" value="1"/>
</dbReference>
<dbReference type="GO" id="GO:0006355">
    <property type="term" value="P:regulation of DNA-templated transcription"/>
    <property type="evidence" value="ECO:0007669"/>
    <property type="project" value="InterPro"/>
</dbReference>
<reference evidence="2 3" key="1">
    <citation type="submission" date="2019-11" db="EMBL/GenBank/DDBJ databases">
        <title>Complete genome sequence of Corynebacterium kalinowskii 1959, a novel Corynebacterium species isolated from soil of a small paddock in Vilsendorf, Germany.</title>
        <authorList>
            <person name="Schaffert L."/>
            <person name="Ruwe M."/>
            <person name="Milse J."/>
            <person name="Hanuschka K."/>
            <person name="Ortseifen V."/>
            <person name="Droste J."/>
            <person name="Brandt D."/>
            <person name="Schlueter L."/>
            <person name="Kutter Y."/>
            <person name="Vinke S."/>
            <person name="Viehoefer P."/>
            <person name="Jacob L."/>
            <person name="Luebke N.-C."/>
            <person name="Schulte-Berndt E."/>
            <person name="Hain C."/>
            <person name="Linder M."/>
            <person name="Schmidt P."/>
            <person name="Wollenschlaeger L."/>
            <person name="Luttermann T."/>
            <person name="Thieme E."/>
            <person name="Hassa J."/>
            <person name="Haak M."/>
            <person name="Wittchen M."/>
            <person name="Mentz A."/>
            <person name="Persicke M."/>
            <person name="Busche T."/>
            <person name="Ruckert C."/>
        </authorList>
    </citation>
    <scope>NUCLEOTIDE SEQUENCE [LARGE SCALE GENOMIC DNA]</scope>
    <source>
        <strain evidence="2 3">2039</strain>
    </source>
</reference>